<name>X0WU30_9ZZZZ</name>
<gene>
    <name evidence="1" type="ORF">S01H1_68738</name>
</gene>
<protein>
    <submittedName>
        <fullName evidence="1">Uncharacterized protein</fullName>
    </submittedName>
</protein>
<dbReference type="AlphaFoldDB" id="X0WU30"/>
<dbReference type="EMBL" id="BARS01045595">
    <property type="protein sequence ID" value="GAG34484.1"/>
    <property type="molecule type" value="Genomic_DNA"/>
</dbReference>
<evidence type="ECO:0000313" key="1">
    <source>
        <dbReference type="EMBL" id="GAG34484.1"/>
    </source>
</evidence>
<reference evidence="1" key="1">
    <citation type="journal article" date="2014" name="Front. Microbiol.">
        <title>High frequency of phylogenetically diverse reductive dehalogenase-homologous genes in deep subseafloor sedimentary metagenomes.</title>
        <authorList>
            <person name="Kawai M."/>
            <person name="Futagami T."/>
            <person name="Toyoda A."/>
            <person name="Takaki Y."/>
            <person name="Nishi S."/>
            <person name="Hori S."/>
            <person name="Arai W."/>
            <person name="Tsubouchi T."/>
            <person name="Morono Y."/>
            <person name="Uchiyama I."/>
            <person name="Ito T."/>
            <person name="Fujiyama A."/>
            <person name="Inagaki F."/>
            <person name="Takami H."/>
        </authorList>
    </citation>
    <scope>NUCLEOTIDE SEQUENCE</scope>
    <source>
        <strain evidence="1">Expedition CK06-06</strain>
    </source>
</reference>
<comment type="caution">
    <text evidence="1">The sequence shown here is derived from an EMBL/GenBank/DDBJ whole genome shotgun (WGS) entry which is preliminary data.</text>
</comment>
<proteinExistence type="predicted"/>
<accession>X0WU30</accession>
<sequence>MIIIVMENNQVHDLLDALENDSNSSIINLTTRKIQEHKNTILQQIQLPRDKLKIYNKKLKNYRYCSDLKDIQYGFYIRWIPLKDMNNLNLTNGALICDVKLINEQLHVLCKNRHRMMQIKFDEALIFQKISDQERVILSILDYLDN</sequence>
<organism evidence="1">
    <name type="scientific">marine sediment metagenome</name>
    <dbReference type="NCBI Taxonomy" id="412755"/>
    <lineage>
        <taxon>unclassified sequences</taxon>
        <taxon>metagenomes</taxon>
        <taxon>ecological metagenomes</taxon>
    </lineage>
</organism>